<accession>A0A3H3KU41</accession>
<gene>
    <name evidence="4" type="ORF">F6515_07585</name>
    <name evidence="5" type="ORF">GYU24_02390</name>
    <name evidence="6" type="ORF">GZK27_05390</name>
</gene>
<dbReference type="Proteomes" id="UP000840928">
    <property type="component" value="Unassembled WGS sequence"/>
</dbReference>
<protein>
    <recommendedName>
        <fullName evidence="3">PBSX phage terminase small subunit-like N-terminal domain-containing protein</fullName>
    </recommendedName>
</protein>
<dbReference type="EMBL" id="AALGDA010000018">
    <property type="protein sequence ID" value="ECY9782853.1"/>
    <property type="molecule type" value="Genomic_DNA"/>
</dbReference>
<evidence type="ECO:0000313" key="8">
    <source>
        <dbReference type="Proteomes" id="UP000841561"/>
    </source>
</evidence>
<feature type="region of interest" description="Disordered" evidence="2">
    <location>
        <begin position="76"/>
        <end position="99"/>
    </location>
</feature>
<dbReference type="Pfam" id="PF10668">
    <property type="entry name" value="Phage_terminase"/>
    <property type="match status" value="1"/>
</dbReference>
<comment type="caution">
    <text evidence="6">The sequence shown here is derived from an EMBL/GenBank/DDBJ whole genome shotgun (WGS) entry which is preliminary data.</text>
</comment>
<dbReference type="InterPro" id="IPR018925">
    <property type="entry name" value="XtmA-like_N"/>
</dbReference>
<feature type="coiled-coil region" evidence="1">
    <location>
        <begin position="215"/>
        <end position="242"/>
    </location>
</feature>
<evidence type="ECO:0000256" key="1">
    <source>
        <dbReference type="SAM" id="Coils"/>
    </source>
</evidence>
<evidence type="ECO:0000313" key="4">
    <source>
        <dbReference type="EMBL" id="ECY9782853.1"/>
    </source>
</evidence>
<evidence type="ECO:0000256" key="2">
    <source>
        <dbReference type="SAM" id="MobiDB-lite"/>
    </source>
</evidence>
<name>A0A3H3KU41_LISMN</name>
<feature type="domain" description="PBSX phage terminase small subunit-like N-terminal" evidence="3">
    <location>
        <begin position="1"/>
        <end position="52"/>
    </location>
</feature>
<evidence type="ECO:0000313" key="6">
    <source>
        <dbReference type="EMBL" id="HAC3054932.1"/>
    </source>
</evidence>
<evidence type="ECO:0000259" key="3">
    <source>
        <dbReference type="Pfam" id="PF10668"/>
    </source>
</evidence>
<dbReference type="Proteomes" id="UP000841561">
    <property type="component" value="Unassembled WGS sequence"/>
</dbReference>
<reference evidence="6" key="2">
    <citation type="submission" date="2018-06" db="EMBL/GenBank/DDBJ databases">
        <authorList>
            <consortium name="NCBI Pathogen Detection Project"/>
        </authorList>
    </citation>
    <scope>NUCLEOTIDE SEQUENCE</scope>
    <source>
        <strain evidence="5">CFIAFB20160038</strain>
        <strain evidence="6">LiDS0115</strain>
    </source>
</reference>
<dbReference type="EMBL" id="DAAIRR010000001">
    <property type="protein sequence ID" value="HAB9174544.1"/>
    <property type="molecule type" value="Genomic_DNA"/>
</dbReference>
<feature type="region of interest" description="Disordered" evidence="2">
    <location>
        <begin position="259"/>
        <end position="283"/>
    </location>
</feature>
<feature type="coiled-coil region" evidence="1">
    <location>
        <begin position="139"/>
        <end position="173"/>
    </location>
</feature>
<proteinExistence type="predicted"/>
<reference evidence="4 7" key="3">
    <citation type="submission" date="2019-09" db="EMBL/GenBank/DDBJ databases">
        <authorList>
            <consortium name="PulseNet: The National Subtyping Network for Foodborne Disease Surveillance"/>
            <person name="Tarr C.L."/>
            <person name="Trees E."/>
            <person name="Katz L.S."/>
            <person name="Carleton-Romer H.A."/>
            <person name="Stroika S."/>
            <person name="Kucerova Z."/>
            <person name="Roache K.F."/>
            <person name="Sabol A.L."/>
            <person name="Besser J."/>
            <person name="Gerner-Smidt P."/>
        </authorList>
    </citation>
    <scope>NUCLEOTIDE SEQUENCE [LARGE SCALE GENOMIC DNA]</scope>
    <source>
        <strain evidence="4 7">PNUSAL005692</strain>
    </source>
</reference>
<organism evidence="6 8">
    <name type="scientific">Listeria monocytogenes</name>
    <dbReference type="NCBI Taxonomy" id="1639"/>
    <lineage>
        <taxon>Bacteria</taxon>
        <taxon>Bacillati</taxon>
        <taxon>Bacillota</taxon>
        <taxon>Bacilli</taxon>
        <taxon>Bacillales</taxon>
        <taxon>Listeriaceae</taxon>
        <taxon>Listeria</taxon>
    </lineage>
</organism>
<dbReference type="NCBIfam" id="NF040601">
    <property type="entry name" value="TerS_not_xtmA"/>
    <property type="match status" value="1"/>
</dbReference>
<reference evidence="6 8" key="1">
    <citation type="journal article" date="2018" name="Genome Biol.">
        <title>SKESA: strategic k-mer extension for scrupulous assemblies.</title>
        <authorList>
            <person name="Souvorov A."/>
            <person name="Agarwala R."/>
            <person name="Lipman D.J."/>
        </authorList>
    </citation>
    <scope>NUCLEOTIDE SEQUENCE [LARGE SCALE GENOMIC DNA]</scope>
    <source>
        <strain evidence="5">CFIAFB20160038</strain>
        <strain evidence="6 8">LiDS0115</strain>
    </source>
</reference>
<dbReference type="EMBL" id="DAAKPP010000002">
    <property type="protein sequence ID" value="HAC3054932.1"/>
    <property type="molecule type" value="Genomic_DNA"/>
</dbReference>
<dbReference type="RefSeq" id="WP_046811226.1">
    <property type="nucleotide sequence ID" value="NZ_CP011398.2"/>
</dbReference>
<dbReference type="Proteomes" id="UP000489121">
    <property type="component" value="Unassembled WGS sequence"/>
</dbReference>
<evidence type="ECO:0000313" key="7">
    <source>
        <dbReference type="Proteomes" id="UP000489121"/>
    </source>
</evidence>
<evidence type="ECO:0000313" key="5">
    <source>
        <dbReference type="EMBL" id="HAB9174544.1"/>
    </source>
</evidence>
<dbReference type="AlphaFoldDB" id="A0A3H3KU41"/>
<keyword evidence="1" id="KW-0175">Coiled coil</keyword>
<sequence>MARKRDPRRIEAKNMWLESGGEMKLVDIANKLGCSSNQIRKWKSTEKWSIDDEIESVPKLNSNVTNEKERYHKLKGNSNAIGNRGGAPPGNGNAVGNVGGSAPIGNKNAVTTGEFETLSWEFLTEREQQLYESMDGNLVTHINQTIRELEIRKRRMMERIANIEKSMSDIERSTLKQLREKEYIGEKNGKKVVLHRQELVTVEEREKVTAKIDRILSLENSLNNVTNQLIRAIKQQSDLEQAELKKGLIRSQTSLNREKLYKPDEANKSTAVNKPDFSGMSTEELRSYAASLRK</sequence>